<dbReference type="GeneID" id="93090595"/>
<organism evidence="1 2">
    <name type="scientific">Campylobacter sputorum subsp. sputorum</name>
    <dbReference type="NCBI Taxonomy" id="32024"/>
    <lineage>
        <taxon>Bacteria</taxon>
        <taxon>Pseudomonadati</taxon>
        <taxon>Campylobacterota</taxon>
        <taxon>Epsilonproteobacteria</taxon>
        <taxon>Campylobacterales</taxon>
        <taxon>Campylobacteraceae</taxon>
        <taxon>Campylobacter</taxon>
    </lineage>
</organism>
<accession>A0A381DH31</accession>
<dbReference type="EMBL" id="UFVD01000001">
    <property type="protein sequence ID" value="SUX09678.1"/>
    <property type="molecule type" value="Genomic_DNA"/>
</dbReference>
<dbReference type="SUPFAM" id="SSF54637">
    <property type="entry name" value="Thioesterase/thiol ester dehydrase-isomerase"/>
    <property type="match status" value="1"/>
</dbReference>
<keyword evidence="2" id="KW-1185">Reference proteome</keyword>
<dbReference type="AlphaFoldDB" id="A0A381DH31"/>
<dbReference type="OrthoDB" id="5323777at2"/>
<evidence type="ECO:0000313" key="1">
    <source>
        <dbReference type="EMBL" id="SUX09678.1"/>
    </source>
</evidence>
<dbReference type="RefSeq" id="WP_089182423.1">
    <property type="nucleotide sequence ID" value="NZ_CP043427.1"/>
</dbReference>
<proteinExistence type="predicted"/>
<dbReference type="STRING" id="32024.GCA_000788295_00062"/>
<protein>
    <submittedName>
        <fullName evidence="1">Thioesterase family protein</fullName>
    </submittedName>
</protein>
<dbReference type="Gene3D" id="3.10.129.10">
    <property type="entry name" value="Hotdog Thioesterase"/>
    <property type="match status" value="1"/>
</dbReference>
<gene>
    <name evidence="1" type="ORF">NCTC12475_00145</name>
</gene>
<sequence length="169" mass="19321">MSSDIENLENDDQTSELMEKWEVIRGDLKFECIIKSSLCGYIVEIDKNSAKSILNTNMDMKIDNENLIDVSFLFMAANYCAYAAINEKYLVTIGVKISFLAHPKLGDVIDFVATSNFEESKKREVRVVGTIKDIKIFDAVYQILILEDHVLRIKEKLTKKATKNNDKED</sequence>
<dbReference type="Proteomes" id="UP000254920">
    <property type="component" value="Unassembled WGS sequence"/>
</dbReference>
<dbReference type="InterPro" id="IPR029069">
    <property type="entry name" value="HotDog_dom_sf"/>
</dbReference>
<reference evidence="1 2" key="1">
    <citation type="submission" date="2018-06" db="EMBL/GenBank/DDBJ databases">
        <authorList>
            <consortium name="Pathogen Informatics"/>
            <person name="Doyle S."/>
        </authorList>
    </citation>
    <scope>NUCLEOTIDE SEQUENCE [LARGE SCALE GENOMIC DNA]</scope>
    <source>
        <strain evidence="1 2">NCTC12475</strain>
    </source>
</reference>
<name>A0A381DH31_9BACT</name>
<evidence type="ECO:0000313" key="2">
    <source>
        <dbReference type="Proteomes" id="UP000254920"/>
    </source>
</evidence>